<accession>A0A7L0LPI0</accession>
<dbReference type="Pfam" id="PF01129">
    <property type="entry name" value="ART"/>
    <property type="match status" value="1"/>
</dbReference>
<keyword evidence="6 10" id="KW-0521">NADP</keyword>
<comment type="caution">
    <text evidence="11">The sequence shown here is derived from an EMBL/GenBank/DDBJ whole genome shotgun (WGS) entry which is preliminary data.</text>
</comment>
<dbReference type="FunFam" id="3.90.176.10:FF:000001">
    <property type="entry name" value="NAD(P)(+)--arginine ADP-ribosyltransferase"/>
    <property type="match status" value="1"/>
</dbReference>
<evidence type="ECO:0000256" key="3">
    <source>
        <dbReference type="ARBA" id="ARBA00022679"/>
    </source>
</evidence>
<protein>
    <recommendedName>
        <fullName evidence="10">NAD(P)(+)--arginine ADP-ribosyltransferase</fullName>
        <ecNumber evidence="10">2.4.2.31</ecNumber>
    </recommendedName>
    <alternativeName>
        <fullName evidence="10">Mono(ADP-ribosyl)transferase</fullName>
    </alternativeName>
</protein>
<proteinExistence type="inferred from homology"/>
<organism evidence="11 12">
    <name type="scientific">Sylvietta virens</name>
    <name type="common">Green crombec</name>
    <dbReference type="NCBI Taxonomy" id="208069"/>
    <lineage>
        <taxon>Eukaryota</taxon>
        <taxon>Metazoa</taxon>
        <taxon>Chordata</taxon>
        <taxon>Craniata</taxon>
        <taxon>Vertebrata</taxon>
        <taxon>Euteleostomi</taxon>
        <taxon>Archelosauria</taxon>
        <taxon>Archosauria</taxon>
        <taxon>Dinosauria</taxon>
        <taxon>Saurischia</taxon>
        <taxon>Theropoda</taxon>
        <taxon>Coelurosauria</taxon>
        <taxon>Aves</taxon>
        <taxon>Neognathae</taxon>
        <taxon>Neoaves</taxon>
        <taxon>Telluraves</taxon>
        <taxon>Australaves</taxon>
        <taxon>Passeriformes</taxon>
        <taxon>Sylvioidea</taxon>
        <taxon>Sylviidae</taxon>
        <taxon>Acrocephalinae</taxon>
        <taxon>Sylvietta</taxon>
    </lineage>
</organism>
<evidence type="ECO:0000256" key="10">
    <source>
        <dbReference type="RuleBase" id="RU361228"/>
    </source>
</evidence>
<evidence type="ECO:0000256" key="4">
    <source>
        <dbReference type="ARBA" id="ARBA00022695"/>
    </source>
</evidence>
<dbReference type="PROSITE" id="PS01291">
    <property type="entry name" value="ART"/>
    <property type="match status" value="1"/>
</dbReference>
<dbReference type="GO" id="GO:0106274">
    <property type="term" value="F:NAD+-protein-arginine ADP-ribosyltransferase activity"/>
    <property type="evidence" value="ECO:0007669"/>
    <property type="project" value="UniProtKB-EC"/>
</dbReference>
<evidence type="ECO:0000256" key="5">
    <source>
        <dbReference type="ARBA" id="ARBA00022729"/>
    </source>
</evidence>
<reference evidence="11 12" key="1">
    <citation type="submission" date="2019-09" db="EMBL/GenBank/DDBJ databases">
        <title>Bird 10,000 Genomes (B10K) Project - Family phase.</title>
        <authorList>
            <person name="Zhang G."/>
        </authorList>
    </citation>
    <scope>NUCLEOTIDE SEQUENCE [LARGE SCALE GENOMIC DNA]</scope>
    <source>
        <strain evidence="11">B10K-DU-009-59</strain>
        <tissue evidence="11">Muscle</tissue>
    </source>
</reference>
<keyword evidence="3 10" id="KW-0808">Transferase</keyword>
<keyword evidence="8" id="KW-1015">Disulfide bond</keyword>
<keyword evidence="12" id="KW-1185">Reference proteome</keyword>
<comment type="catalytic activity">
    <reaction evidence="9 10">
        <text>L-arginyl-[protein] + NAD(+) = N(omega)-(ADP-D-ribosyl)-L-arginyl-[protein] + nicotinamide + H(+)</text>
        <dbReference type="Rhea" id="RHEA:19149"/>
        <dbReference type="Rhea" id="RHEA-COMP:10532"/>
        <dbReference type="Rhea" id="RHEA-COMP:15087"/>
        <dbReference type="ChEBI" id="CHEBI:15378"/>
        <dbReference type="ChEBI" id="CHEBI:17154"/>
        <dbReference type="ChEBI" id="CHEBI:29965"/>
        <dbReference type="ChEBI" id="CHEBI:57540"/>
        <dbReference type="ChEBI" id="CHEBI:142554"/>
        <dbReference type="EC" id="2.4.2.31"/>
    </reaction>
</comment>
<comment type="similarity">
    <text evidence="1 10">Belongs to the Arg-specific ADP-ribosyltransferase family.</text>
</comment>
<evidence type="ECO:0000256" key="6">
    <source>
        <dbReference type="ARBA" id="ARBA00022857"/>
    </source>
</evidence>
<dbReference type="Gene3D" id="3.90.176.10">
    <property type="entry name" value="Toxin ADP-ribosyltransferase, Chain A, domain 1"/>
    <property type="match status" value="1"/>
</dbReference>
<dbReference type="PRINTS" id="PR00970">
    <property type="entry name" value="RIBTRNSFRASE"/>
</dbReference>
<evidence type="ECO:0000256" key="1">
    <source>
        <dbReference type="ARBA" id="ARBA00009558"/>
    </source>
</evidence>
<dbReference type="Proteomes" id="UP000567822">
    <property type="component" value="Unassembled WGS sequence"/>
</dbReference>
<dbReference type="PROSITE" id="PS51996">
    <property type="entry name" value="TR_MART"/>
    <property type="match status" value="1"/>
</dbReference>
<evidence type="ECO:0000313" key="12">
    <source>
        <dbReference type="Proteomes" id="UP000567822"/>
    </source>
</evidence>
<dbReference type="GO" id="GO:0016779">
    <property type="term" value="F:nucleotidyltransferase activity"/>
    <property type="evidence" value="ECO:0007669"/>
    <property type="project" value="UniProtKB-KW"/>
</dbReference>
<feature type="non-terminal residue" evidence="11">
    <location>
        <position position="1"/>
    </location>
</feature>
<evidence type="ECO:0000313" key="11">
    <source>
        <dbReference type="EMBL" id="NXK70987.1"/>
    </source>
</evidence>
<evidence type="ECO:0000256" key="7">
    <source>
        <dbReference type="ARBA" id="ARBA00023027"/>
    </source>
</evidence>
<dbReference type="InterPro" id="IPR000768">
    <property type="entry name" value="ART"/>
</dbReference>
<evidence type="ECO:0000256" key="8">
    <source>
        <dbReference type="ARBA" id="ARBA00023157"/>
    </source>
</evidence>
<keyword evidence="4" id="KW-0548">Nucleotidyltransferase</keyword>
<feature type="non-terminal residue" evidence="11">
    <location>
        <position position="266"/>
    </location>
</feature>
<dbReference type="AlphaFoldDB" id="A0A7L0LPI0"/>
<keyword evidence="7 10" id="KW-0520">NAD</keyword>
<dbReference type="GO" id="GO:0005615">
    <property type="term" value="C:extracellular space"/>
    <property type="evidence" value="ECO:0007669"/>
    <property type="project" value="UniProtKB-ARBA"/>
</dbReference>
<dbReference type="PANTHER" id="PTHR10339:SF1">
    <property type="entry name" value="ECTO-ADP-RIBOSYLTRANSFERASE 4"/>
    <property type="match status" value="1"/>
</dbReference>
<feature type="signal peptide" evidence="10">
    <location>
        <begin position="1"/>
        <end position="24"/>
    </location>
</feature>
<dbReference type="PANTHER" id="PTHR10339">
    <property type="entry name" value="ADP-RIBOSYLTRANSFERASE"/>
    <property type="match status" value="1"/>
</dbReference>
<feature type="chain" id="PRO_5029944735" description="NAD(P)(+)--arginine ADP-ribosyltransferase" evidence="10">
    <location>
        <begin position="25"/>
        <end position="266"/>
    </location>
</feature>
<dbReference type="EMBL" id="VXAN01002250">
    <property type="protein sequence ID" value="NXK70987.1"/>
    <property type="molecule type" value="Genomic_DNA"/>
</dbReference>
<dbReference type="SUPFAM" id="SSF56399">
    <property type="entry name" value="ADP-ribosylation"/>
    <property type="match status" value="1"/>
</dbReference>
<evidence type="ECO:0000256" key="2">
    <source>
        <dbReference type="ARBA" id="ARBA00022676"/>
    </source>
</evidence>
<dbReference type="GO" id="GO:0044194">
    <property type="term" value="C:cytolytic granule"/>
    <property type="evidence" value="ECO:0007669"/>
    <property type="project" value="UniProtKB-ARBA"/>
</dbReference>
<keyword evidence="5 10" id="KW-0732">Signal</keyword>
<keyword evidence="2 10" id="KW-0328">Glycosyltransferase</keyword>
<dbReference type="EC" id="2.4.2.31" evidence="10"/>
<dbReference type="GO" id="GO:0003950">
    <property type="term" value="F:NAD+ poly-ADP-ribosyltransferase activity"/>
    <property type="evidence" value="ECO:0007669"/>
    <property type="project" value="TreeGrafter"/>
</dbReference>
<evidence type="ECO:0000256" key="9">
    <source>
        <dbReference type="ARBA" id="ARBA00047597"/>
    </source>
</evidence>
<dbReference type="GO" id="GO:0046677">
    <property type="term" value="P:response to antibiotic"/>
    <property type="evidence" value="ECO:0007669"/>
    <property type="project" value="UniProtKB-ARBA"/>
</dbReference>
<sequence>WPLPTMAPLARALALLAMAVATTANQVLPQDKTLDTFDDQYQGCRPAMIEALPALNRSEFQQNNLFAQVWVKAAAEWQKRGPPVSPLSPDQATAIMAYTMVDLYMEFNNATRTAGSSPRQYRDNFHFKTLHFLLTDALATLRDAQAGHCLDVFLQDCEGLSEAKDGDTVRFVQFSVTSLSKPTQQCPGKEMLFQVHTCHGVEIASFSEQPQHWNVVLIPPFETFKVTEVTQQGNKEVIQLSSSGTYSKYNCEYLKGDATGDSLGDG</sequence>
<gene>
    <name evidence="11" type="primary">Madprt_1</name>
    <name evidence="11" type="ORF">SYLVIR_R01391</name>
</gene>
<dbReference type="InterPro" id="IPR050999">
    <property type="entry name" value="ADP-ribosyltransferase_ARG"/>
</dbReference>
<name>A0A7L0LPI0_9SYLV</name>